<name>A0ABT7DYX4_9NEIS</name>
<dbReference type="Proteomes" id="UP001172778">
    <property type="component" value="Unassembled WGS sequence"/>
</dbReference>
<reference evidence="1" key="1">
    <citation type="submission" date="2023-03" db="EMBL/GenBank/DDBJ databases">
        <title>Chitinimonas shenzhenensis gen. nov., sp. nov., a novel member of family Burkholderiaceae isolated from activated sludge collected in Shen Zhen, China.</title>
        <authorList>
            <person name="Wang X."/>
        </authorList>
    </citation>
    <scope>NUCLEOTIDE SEQUENCE</scope>
    <source>
        <strain evidence="1">DQS-5</strain>
    </source>
</reference>
<keyword evidence="2" id="KW-1185">Reference proteome</keyword>
<dbReference type="Pfam" id="PF16816">
    <property type="entry name" value="DotD"/>
    <property type="match status" value="1"/>
</dbReference>
<proteinExistence type="predicted"/>
<dbReference type="Gene3D" id="3.55.50.60">
    <property type="entry name" value="DotD protein"/>
    <property type="match status" value="1"/>
</dbReference>
<organism evidence="1 2">
    <name type="scientific">Parachitinimonas caeni</name>
    <dbReference type="NCBI Taxonomy" id="3031301"/>
    <lineage>
        <taxon>Bacteria</taxon>
        <taxon>Pseudomonadati</taxon>
        <taxon>Pseudomonadota</taxon>
        <taxon>Betaproteobacteria</taxon>
        <taxon>Neisseriales</taxon>
        <taxon>Chitinibacteraceae</taxon>
        <taxon>Parachitinimonas</taxon>
    </lineage>
</organism>
<comment type="caution">
    <text evidence="1">The sequence shown here is derived from an EMBL/GenBank/DDBJ whole genome shotgun (WGS) entry which is preliminary data.</text>
</comment>
<sequence length="175" mass="19576">MSWFPESATQVMSDMNLPALPSRRLALMLVTALLTACAHEPVVSKPPPDLDVTRLINDKAQLAVDAQRELTAAAYARLEQDAKAAERLSTDRISLDFVGELETMLTSLANKYSYELVVLGKRPPQQVLVNVYVKDRSVIDILKNVGLQVDAMADVRLDRSARRIELIYKEIIARR</sequence>
<protein>
    <submittedName>
        <fullName evidence="1">DotD/TraH family lipoprotein</fullName>
    </submittedName>
</protein>
<dbReference type="InterPro" id="IPR031817">
    <property type="entry name" value="DotD"/>
</dbReference>
<dbReference type="EMBL" id="JARRAF010000006">
    <property type="protein sequence ID" value="MDK2123867.1"/>
    <property type="molecule type" value="Genomic_DNA"/>
</dbReference>
<dbReference type="RefSeq" id="WP_284100171.1">
    <property type="nucleotide sequence ID" value="NZ_JARRAF010000006.1"/>
</dbReference>
<accession>A0ABT7DYX4</accession>
<keyword evidence="1" id="KW-0449">Lipoprotein</keyword>
<evidence type="ECO:0000313" key="1">
    <source>
        <dbReference type="EMBL" id="MDK2123867.1"/>
    </source>
</evidence>
<evidence type="ECO:0000313" key="2">
    <source>
        <dbReference type="Proteomes" id="UP001172778"/>
    </source>
</evidence>
<gene>
    <name evidence="1" type="ORF">PZA18_07375</name>
</gene>
<dbReference type="InterPro" id="IPR038140">
    <property type="entry name" value="DotD_sf"/>
</dbReference>